<dbReference type="InterPro" id="IPR000008">
    <property type="entry name" value="C2_dom"/>
</dbReference>
<gene>
    <name evidence="12" type="ORF">IZO911_LOCUS28621</name>
    <name evidence="13" type="ORF">KXQ929_LOCUS4861</name>
</gene>
<evidence type="ECO:0000256" key="6">
    <source>
        <dbReference type="ARBA" id="ARBA00022753"/>
    </source>
</evidence>
<evidence type="ECO:0000259" key="9">
    <source>
        <dbReference type="PROSITE" id="PS50004"/>
    </source>
</evidence>
<evidence type="ECO:0000313" key="13">
    <source>
        <dbReference type="EMBL" id="CAF3595696.1"/>
    </source>
</evidence>
<sequence>MSNLVALVFLISISLTISWPIKKPKLTLNSNDTCCILAKLNINATRANHGRKFFSNIILNNDSYKDINEDNVCSLMHFFMQEAVLNGRPIKFSKGMFVLYDSTNEFFTRFMVAKDNQKHGSEEHRSGIFKRLKSFATNSLKSLFKLQKLNQTISDTFIYVRGDESSHFRERALSRLQRKKDYPAYGMDVKHGCMPNGFGHILFGKLKGLYNNESDPYYGDRIYIKPEEFGLQKFKHYIGHSGKYIQSISRRVLCKISKFQKSPICTKDEAFRENIDIKLTKKWNQILSTIPILTEDERTSMRTKASNHGIYEIYQQTSRFYNDYIQVRDFQKELENKYGRDIRSRKGNEIIFTTEQLLESRISCEATMLTSNLTNHLQCPAPHKNMAANLNMARINMKGRRWSDAVLCKFENDHVNVFLENFEHATQKHEQRRQKIKKDEELENEKSVPEYRITFGEKPEGITSKEYELLYIETLYTIKHKIGTTTSKYIEGENDLYAYAQEAFGLSPENHLRLLTKASEEKAPILILNIEIVEAKDLEAKDANGFSDPYCMLGIVPEMHKSVLSHQSSGAGGASSDEEVATDSKLGFMKRLKSFRKSTIRRSQGREKNAAVTSQNSQTNCSLRDKLPAKYIQTTDVKKATLNPIWMEKFRFNIEGSKTETFHLDIWDHDDEFSVFEAARKLNQVQGFKGLNRYFKQIAQSARTNSDESSHVDDFLGSVNLKISEIPSTGIDKWFSLEGRSENSKVHGQIHIRANLATREDRGISEEDNWTDIKQHVELLQIFIDHELNAFKGKTTEWTGELSRDAETILHQHAIQGDITDIQRKMCRWIAYSKKHLERTLTHKLLLSITEQLEQTWQPTSLSRDESDMLREGFTLFINHCFKQIAKIRELFPAANKIAMERLEQLLTIVAKLHSMEVFHYCCPFQNSLQHELSLIIKAGTIEWFDRMVLETTKPRLTSDEEILRNMSELIYILIADAHSAVKYYNPIFESTVKLAFYHISFKKIDGKLMDMITKALEEELGQQIYLSPTKLLENNEPDSADIAAFASAAEQTSLSLFELYLTLNELSKYKIYVNESHRSNLKINQYYVYFGVALKKWLAVARNKLLHRIEYSLDKDKIDTTLNNKFTSSSLDISNCFIQITQFWRRLAWPDILSSIIFLIKITEDIANATRLYATLIEEKLNAKKFYETNDLTFYTQELSLTVNNIERIRESFKQLPIELSYDKLLVAAEKFQTIAVVDDYRKRIEIIVAGCSQDITDRIYQILSKVITNMEMELKQYLFHIVEAPEASDVQDTIQPLLTFLNNQLLPYRDLLIRQNLTRLLELIWAVLIDQILSEVEHGTSPRTISSYARLLKAVELLVEYFNNDEQCLPKEILKTDKYRLVKKLLKYQSTDTQLLIKMYYQEKLQEQERANNSSQADLGKLYCRAYYHSKEGTLYVEIVSCKSLKPCDSNGLSDPYVEMQLCPTFFYPHIEKQQTSIIKKTLNPQFNEKFEFRLTEKECIISGGIVHFTVMDHDLMWSNDFEGEAFLEISKITGINHDNRPTDELKQIELALTHPKALRSRIIEILEQRVADKLATEFVKKRREIENQ</sequence>
<feature type="domain" description="C2" evidence="9">
    <location>
        <begin position="1415"/>
        <end position="1545"/>
    </location>
</feature>
<dbReference type="PANTHER" id="PTHR45999:SF4">
    <property type="entry name" value="UNC-13-4A, ISOFORM B"/>
    <property type="match status" value="1"/>
</dbReference>
<evidence type="ECO:0000256" key="2">
    <source>
        <dbReference type="ARBA" id="ARBA00004603"/>
    </source>
</evidence>
<dbReference type="InterPro" id="IPR014772">
    <property type="entry name" value="Munc13_dom-2"/>
</dbReference>
<dbReference type="CDD" id="cd08676">
    <property type="entry name" value="C2A_Munc13-like"/>
    <property type="match status" value="1"/>
</dbReference>
<evidence type="ECO:0000256" key="8">
    <source>
        <dbReference type="SAM" id="SignalP"/>
    </source>
</evidence>
<feature type="domain" description="MHD1" evidence="10">
    <location>
        <begin position="1058"/>
        <end position="1178"/>
    </location>
</feature>
<protein>
    <recommendedName>
        <fullName evidence="15">BAI1-associated protein 3</fullName>
    </recommendedName>
</protein>
<dbReference type="PRINTS" id="PR00360">
    <property type="entry name" value="C2DOMAIN"/>
</dbReference>
<dbReference type="Gene3D" id="1.10.357.50">
    <property type="match status" value="1"/>
</dbReference>
<proteinExistence type="inferred from homology"/>
<comment type="similarity">
    <text evidence="3">Belongs to the unc-13 family.</text>
</comment>
<organism evidence="12 14">
    <name type="scientific">Adineta steineri</name>
    <dbReference type="NCBI Taxonomy" id="433720"/>
    <lineage>
        <taxon>Eukaryota</taxon>
        <taxon>Metazoa</taxon>
        <taxon>Spiralia</taxon>
        <taxon>Gnathifera</taxon>
        <taxon>Rotifera</taxon>
        <taxon>Eurotatoria</taxon>
        <taxon>Bdelloidea</taxon>
        <taxon>Adinetida</taxon>
        <taxon>Adinetidae</taxon>
        <taxon>Adineta</taxon>
    </lineage>
</organism>
<evidence type="ECO:0000256" key="7">
    <source>
        <dbReference type="SAM" id="MobiDB-lite"/>
    </source>
</evidence>
<accession>A0A814W9W2</accession>
<dbReference type="InterPro" id="IPR014770">
    <property type="entry name" value="Munc13_1"/>
</dbReference>
<comment type="caution">
    <text evidence="12">The sequence shown here is derived from an EMBL/GenBank/DDBJ whole genome shotgun (WGS) entry which is preliminary data.</text>
</comment>
<feature type="domain" description="MHD2" evidence="11">
    <location>
        <begin position="1293"/>
        <end position="1402"/>
    </location>
</feature>
<evidence type="ECO:0000256" key="4">
    <source>
        <dbReference type="ARBA" id="ARBA00022483"/>
    </source>
</evidence>
<evidence type="ECO:0000259" key="10">
    <source>
        <dbReference type="PROSITE" id="PS51258"/>
    </source>
</evidence>
<dbReference type="GO" id="GO:0099503">
    <property type="term" value="C:secretory vesicle"/>
    <property type="evidence" value="ECO:0007669"/>
    <property type="project" value="TreeGrafter"/>
</dbReference>
<dbReference type="SMART" id="SM00239">
    <property type="entry name" value="C2"/>
    <property type="match status" value="2"/>
</dbReference>
<dbReference type="EMBL" id="CAJNOE010000409">
    <property type="protein sequence ID" value="CAF1201198.1"/>
    <property type="molecule type" value="Genomic_DNA"/>
</dbReference>
<dbReference type="GO" id="GO:0006887">
    <property type="term" value="P:exocytosis"/>
    <property type="evidence" value="ECO:0007669"/>
    <property type="project" value="UniProtKB-KW"/>
</dbReference>
<dbReference type="Proteomes" id="UP000663868">
    <property type="component" value="Unassembled WGS sequence"/>
</dbReference>
<keyword evidence="5" id="KW-0963">Cytoplasm</keyword>
<evidence type="ECO:0000256" key="1">
    <source>
        <dbReference type="ARBA" id="ARBA00004496"/>
    </source>
</evidence>
<keyword evidence="4" id="KW-0268">Exocytosis</keyword>
<dbReference type="Pfam" id="PF00168">
    <property type="entry name" value="C2"/>
    <property type="match status" value="3"/>
</dbReference>
<name>A0A814W9W2_9BILA</name>
<feature type="domain" description="C2" evidence="9">
    <location>
        <begin position="508"/>
        <end position="702"/>
    </location>
</feature>
<evidence type="ECO:0000313" key="12">
    <source>
        <dbReference type="EMBL" id="CAF1201198.1"/>
    </source>
</evidence>
<feature type="chain" id="PRO_5036226299" description="BAI1-associated protein 3" evidence="8">
    <location>
        <begin position="19"/>
        <end position="1591"/>
    </location>
</feature>
<dbReference type="EMBL" id="CAJOBB010000172">
    <property type="protein sequence ID" value="CAF3595696.1"/>
    <property type="molecule type" value="Genomic_DNA"/>
</dbReference>
<feature type="region of interest" description="Disordered" evidence="7">
    <location>
        <begin position="598"/>
        <end position="617"/>
    </location>
</feature>
<dbReference type="InterPro" id="IPR052095">
    <property type="entry name" value="UNC-13_domain"/>
</dbReference>
<dbReference type="PROSITE" id="PS51259">
    <property type="entry name" value="MHD2"/>
    <property type="match status" value="1"/>
</dbReference>
<dbReference type="Gene3D" id="2.60.40.150">
    <property type="entry name" value="C2 domain"/>
    <property type="match status" value="2"/>
</dbReference>
<evidence type="ECO:0000313" key="14">
    <source>
        <dbReference type="Proteomes" id="UP000663860"/>
    </source>
</evidence>
<keyword evidence="6" id="KW-0967">Endosome</keyword>
<dbReference type="SUPFAM" id="SSF49562">
    <property type="entry name" value="C2 domain (Calcium/lipid-binding domain, CaLB)"/>
    <property type="match status" value="2"/>
</dbReference>
<feature type="signal peptide" evidence="8">
    <location>
        <begin position="1"/>
        <end position="18"/>
    </location>
</feature>
<dbReference type="PROSITE" id="PS50004">
    <property type="entry name" value="C2"/>
    <property type="match status" value="2"/>
</dbReference>
<evidence type="ECO:0008006" key="15">
    <source>
        <dbReference type="Google" id="ProtNLM"/>
    </source>
</evidence>
<dbReference type="PROSITE" id="PS51258">
    <property type="entry name" value="MHD1"/>
    <property type="match status" value="1"/>
</dbReference>
<dbReference type="GO" id="GO:0005770">
    <property type="term" value="C:late endosome"/>
    <property type="evidence" value="ECO:0007669"/>
    <property type="project" value="UniProtKB-SubCell"/>
</dbReference>
<keyword evidence="8" id="KW-0732">Signal</keyword>
<dbReference type="PANTHER" id="PTHR45999">
    <property type="entry name" value="UNC-13-4A, ISOFORM B"/>
    <property type="match status" value="1"/>
</dbReference>
<dbReference type="InterPro" id="IPR035892">
    <property type="entry name" value="C2_domain_sf"/>
</dbReference>
<reference evidence="12" key="1">
    <citation type="submission" date="2021-02" db="EMBL/GenBank/DDBJ databases">
        <authorList>
            <person name="Nowell W R."/>
        </authorList>
    </citation>
    <scope>NUCLEOTIDE SEQUENCE</scope>
</reference>
<evidence type="ECO:0000259" key="11">
    <source>
        <dbReference type="PROSITE" id="PS51259"/>
    </source>
</evidence>
<dbReference type="Proteomes" id="UP000663860">
    <property type="component" value="Unassembled WGS sequence"/>
</dbReference>
<evidence type="ECO:0000256" key="3">
    <source>
        <dbReference type="ARBA" id="ARBA00005823"/>
    </source>
</evidence>
<evidence type="ECO:0000256" key="5">
    <source>
        <dbReference type="ARBA" id="ARBA00022490"/>
    </source>
</evidence>
<comment type="subcellular location">
    <subcellularLocation>
        <location evidence="1">Cytoplasm</location>
    </subcellularLocation>
    <subcellularLocation>
        <location evidence="2">Late endosome</location>
    </subcellularLocation>
</comment>